<keyword evidence="2" id="KW-1185">Reference proteome</keyword>
<sequence length="396" mass="43615">MSESTITAVGHRSSGPVRSIRAKLLVNGVEHPETRVEQASWSRTRYSRADTADLTLAVDRAKLNAAGKKWFDPVTADGALPPDVKVTLQLRDETVTNATWKTVFSGLADRVRWSPTQTRVEVECRDMLAKLLDLRVREAWMNKTGPEVIKAVASAAGLLSDVTLSSGMTGQFWQLEHKRSSAATHHKFQTAFDLARYIADEFGCDLYAEGETIVCKPVGSPSDSGAHIHAFHYSDPGPTSAIQAGALSLTLERDFLTSKNVVVHVMSWDSRQRTRAETYFSADGHSRTLAENAGTLYSYRFPGLRQEQIERKAEAIYRQIIAHDRTVSLNIPGRITLEPRHFMRFSGTGSTWDLTGDDAYAVDAVSSTYGADGSFLQDVTLRNREASNGGNSDSTE</sequence>
<dbReference type="Proteomes" id="UP001061070">
    <property type="component" value="Unassembled WGS sequence"/>
</dbReference>
<comment type="caution">
    <text evidence="1">The sequence shown here is derived from an EMBL/GenBank/DDBJ whole genome shotgun (WGS) entry which is preliminary data.</text>
</comment>
<dbReference type="RefSeq" id="WP_244902286.1">
    <property type="nucleotide sequence ID" value="NZ_BAQW01000013.1"/>
</dbReference>
<evidence type="ECO:0000313" key="2">
    <source>
        <dbReference type="Proteomes" id="UP001061070"/>
    </source>
</evidence>
<proteinExistence type="predicted"/>
<evidence type="ECO:0000313" key="1">
    <source>
        <dbReference type="EMBL" id="GBR15614.1"/>
    </source>
</evidence>
<name>A0ABQ0QE12_9PROT</name>
<reference evidence="1" key="1">
    <citation type="submission" date="2013-04" db="EMBL/GenBank/DDBJ databases">
        <title>The genome sequencing project of 58 acetic acid bacteria.</title>
        <authorList>
            <person name="Okamoto-Kainuma A."/>
            <person name="Ishikawa M."/>
            <person name="Umino S."/>
            <person name="Koizumi Y."/>
            <person name="Shiwa Y."/>
            <person name="Yoshikawa H."/>
            <person name="Matsutani M."/>
            <person name="Matsushita K."/>
        </authorList>
    </citation>
    <scope>NUCLEOTIDE SEQUENCE</scope>
    <source>
        <strain evidence="1">NRIC 0228</strain>
    </source>
</reference>
<dbReference type="EMBL" id="BAQW01000013">
    <property type="protein sequence ID" value="GBR15614.1"/>
    <property type="molecule type" value="Genomic_DNA"/>
</dbReference>
<organism evidence="1 2">
    <name type="scientific">Gluconobacter frateurii NRIC 0228</name>
    <dbReference type="NCBI Taxonomy" id="1307946"/>
    <lineage>
        <taxon>Bacteria</taxon>
        <taxon>Pseudomonadati</taxon>
        <taxon>Pseudomonadota</taxon>
        <taxon>Alphaproteobacteria</taxon>
        <taxon>Acetobacterales</taxon>
        <taxon>Acetobacteraceae</taxon>
        <taxon>Gluconobacter</taxon>
    </lineage>
</organism>
<dbReference type="SUPFAM" id="SSF69279">
    <property type="entry name" value="Phage tail proteins"/>
    <property type="match status" value="1"/>
</dbReference>
<gene>
    <name evidence="1" type="ORF">AA0228_2560</name>
</gene>
<protein>
    <submittedName>
        <fullName evidence="1">Uncharacterized protein</fullName>
    </submittedName>
</protein>
<accession>A0ABQ0QE12</accession>